<dbReference type="InterPro" id="IPR007810">
    <property type="entry name" value="Pep3/Vps18_beta-prop"/>
</dbReference>
<comment type="subcellular location">
    <subcellularLocation>
        <location evidence="5">Endomembrane system</location>
        <topology evidence="5">Peripheral membrane protein</topology>
        <orientation evidence="5">Cytoplasmic side</orientation>
    </subcellularLocation>
</comment>
<evidence type="ECO:0000313" key="8">
    <source>
        <dbReference type="EMBL" id="GIX63508.1"/>
    </source>
</evidence>
<feature type="domain" description="Pep3/Vps18 RING C-terminal" evidence="7">
    <location>
        <begin position="859"/>
        <end position="892"/>
    </location>
</feature>
<keyword evidence="3" id="KW-0862">Zinc</keyword>
<dbReference type="Proteomes" id="UP001497744">
    <property type="component" value="Unassembled WGS sequence"/>
</dbReference>
<dbReference type="PANTHER" id="PTHR23323:SF26">
    <property type="entry name" value="VACUOLAR PROTEIN SORTING-ASSOCIATED PROTEIN 18 HOMOLOG"/>
    <property type="match status" value="1"/>
</dbReference>
<dbReference type="GO" id="GO:0030674">
    <property type="term" value="F:protein-macromolecule adaptor activity"/>
    <property type="evidence" value="ECO:0007669"/>
    <property type="project" value="TreeGrafter"/>
</dbReference>
<evidence type="ECO:0000256" key="5">
    <source>
        <dbReference type="ARBA" id="ARBA00029433"/>
    </source>
</evidence>
<accession>A0AAV4LTL7</accession>
<evidence type="ECO:0000256" key="4">
    <source>
        <dbReference type="ARBA" id="ARBA00023136"/>
    </source>
</evidence>
<evidence type="ECO:0000259" key="6">
    <source>
        <dbReference type="Pfam" id="PF05131"/>
    </source>
</evidence>
<name>A0AAV4LTL7_BABCB</name>
<organism evidence="8 9">
    <name type="scientific">Babesia caballi</name>
    <dbReference type="NCBI Taxonomy" id="5871"/>
    <lineage>
        <taxon>Eukaryota</taxon>
        <taxon>Sar</taxon>
        <taxon>Alveolata</taxon>
        <taxon>Apicomplexa</taxon>
        <taxon>Aconoidasida</taxon>
        <taxon>Piroplasmida</taxon>
        <taxon>Babesiidae</taxon>
        <taxon>Babesia</taxon>
    </lineage>
</organism>
<reference evidence="8 9" key="1">
    <citation type="submission" date="2021-06" db="EMBL/GenBank/DDBJ databases">
        <title>Genome sequence of Babesia caballi.</title>
        <authorList>
            <person name="Yamagishi J."/>
            <person name="Kidaka T."/>
            <person name="Ochi A."/>
        </authorList>
    </citation>
    <scope>NUCLEOTIDE SEQUENCE [LARGE SCALE GENOMIC DNA]</scope>
    <source>
        <strain evidence="8">USDA-D6B2</strain>
    </source>
</reference>
<keyword evidence="9" id="KW-1185">Reference proteome</keyword>
<dbReference type="AlphaFoldDB" id="A0AAV4LTL7"/>
<evidence type="ECO:0000313" key="9">
    <source>
        <dbReference type="Proteomes" id="UP001497744"/>
    </source>
</evidence>
<dbReference type="RefSeq" id="XP_067715577.1">
    <property type="nucleotide sequence ID" value="XM_067859476.1"/>
</dbReference>
<dbReference type="GO" id="GO:0006904">
    <property type="term" value="P:vesicle docking involved in exocytosis"/>
    <property type="evidence" value="ECO:0007669"/>
    <property type="project" value="TreeGrafter"/>
</dbReference>
<dbReference type="Pfam" id="PF26148">
    <property type="entry name" value="VPS18_RING_C"/>
    <property type="match status" value="1"/>
</dbReference>
<keyword evidence="4" id="KW-0472">Membrane</keyword>
<dbReference type="InterPro" id="IPR058919">
    <property type="entry name" value="Pep3/Vps18_RING_C"/>
</dbReference>
<dbReference type="GO" id="GO:0048284">
    <property type="term" value="P:organelle fusion"/>
    <property type="evidence" value="ECO:0007669"/>
    <property type="project" value="TreeGrafter"/>
</dbReference>
<evidence type="ECO:0000256" key="3">
    <source>
        <dbReference type="ARBA" id="ARBA00022833"/>
    </source>
</evidence>
<keyword evidence="1" id="KW-0479">Metal-binding</keyword>
<gene>
    <name evidence="8" type="ORF">BcabD6B2_29430</name>
</gene>
<keyword evidence="2" id="KW-0863">Zinc-finger</keyword>
<sequence length="961" mass="107077">MTVKVSAEPRGFKALPLRSVSAFAAANKSLWFGLNDGRILRYIYPALSTPQDAKSNQVAAECITLRPRSPGLASEVQHLFVDTKSFHCVASLASGHHWYSNFQSPDLISLTSLHGCFVRSARFTDATSEDFTGSFLLGTQRGALIEGRVNYRQTSFSFRTQHKLPGGEPVLDIGIVPIVHKGCRTHVVVALSTKCLYEFFGGASLDDTFSKYNKSGAPALRYEVPLVGPNGDVLVSERSDGSHDLFWTNATGIVHVNVPYRVPDDAKSCLAFPPGVITYPLSPQRPLSSLHETKLRHGRTSFLRRPADQVPRSTVVVNNSLLLLFEDYIAVVNTIVGKQVASLPLPHATFGQVNRLALDPLTGEVWLHSKEGLFEISVQNESDDVWKHYLLKGDIDNALSSCKTSGQRDSVLLKGAYDLYERGDYIQSARLYGQVEASYPDIENICLNFLKKRQETAVLEYISLKLQKRNWPRYDPRFIILTVWVIEMLGFRYRDVCLSIEASRDVAGVDMDALTARREDYKRKLFATIASIVHMDEMAAPISFLLQTMMGCGDECVDFARMRRDSSSTVCYLVSSGNIEGAFRELLQMPPSEKRDALVLRFAPLLFMDVPQLFERASFSRMDPKILLPVAMLPLMMHGRRFLPHSLGVVERLLFSGDTPHDDATRSLLWCCYIVLLANLDSETTLISVLSTSSVDFSHSDLAIALRYLKTRSAADPRWSVPFIVLQSLCGMNEDALEMALSQGNTDLAAQCAMRPSDVFTRRRLWRYILRHSALGGGASLSSILDASRGLLHVHDLLEFLPEGARLADLRDVVARSLEDYEGHLQERLQEVEHLCASIAETKSELRMASRRCVKLSASEECASCSHPLHTVSFIVFPCAHAFHRSCVAATLRRLLSGSDLLELERLHNAFEKRPDERNAAAYNELLSRACLVCGHPAATLISRPFVSKADVDQADLWAIN</sequence>
<dbReference type="GO" id="GO:0007033">
    <property type="term" value="P:vacuole organization"/>
    <property type="evidence" value="ECO:0007669"/>
    <property type="project" value="TreeGrafter"/>
</dbReference>
<dbReference type="GO" id="GO:0030897">
    <property type="term" value="C:HOPS complex"/>
    <property type="evidence" value="ECO:0007669"/>
    <property type="project" value="TreeGrafter"/>
</dbReference>
<dbReference type="GO" id="GO:0005768">
    <property type="term" value="C:endosome"/>
    <property type="evidence" value="ECO:0007669"/>
    <property type="project" value="TreeGrafter"/>
</dbReference>
<evidence type="ECO:0000259" key="7">
    <source>
        <dbReference type="Pfam" id="PF26148"/>
    </source>
</evidence>
<dbReference type="EMBL" id="BPLF01000002">
    <property type="protein sequence ID" value="GIX63508.1"/>
    <property type="molecule type" value="Genomic_DNA"/>
</dbReference>
<dbReference type="GO" id="GO:0007032">
    <property type="term" value="P:endosome organization"/>
    <property type="evidence" value="ECO:0007669"/>
    <property type="project" value="TreeGrafter"/>
</dbReference>
<evidence type="ECO:0000256" key="2">
    <source>
        <dbReference type="ARBA" id="ARBA00022771"/>
    </source>
</evidence>
<dbReference type="Pfam" id="PF05131">
    <property type="entry name" value="Pep3_Vps18"/>
    <property type="match status" value="1"/>
</dbReference>
<dbReference type="GO" id="GO:0008270">
    <property type="term" value="F:zinc ion binding"/>
    <property type="evidence" value="ECO:0007669"/>
    <property type="project" value="UniProtKB-KW"/>
</dbReference>
<dbReference type="PANTHER" id="PTHR23323">
    <property type="entry name" value="VACUOLAR PROTEIN SORTING-ASSOCIATED PROTEIN"/>
    <property type="match status" value="1"/>
</dbReference>
<protein>
    <submittedName>
        <fullName evidence="8">Vacuolar protein sorting-associated protein 18 homolog</fullName>
    </submittedName>
</protein>
<proteinExistence type="predicted"/>
<comment type="caution">
    <text evidence="8">The sequence shown here is derived from an EMBL/GenBank/DDBJ whole genome shotgun (WGS) entry which is preliminary data.</text>
</comment>
<dbReference type="GeneID" id="94194989"/>
<evidence type="ECO:0000256" key="1">
    <source>
        <dbReference type="ARBA" id="ARBA00022723"/>
    </source>
</evidence>
<feature type="domain" description="Pep3/Vps18 beta-propeller" evidence="6">
    <location>
        <begin position="19"/>
        <end position="378"/>
    </location>
</feature>